<dbReference type="Gene3D" id="4.10.240.10">
    <property type="entry name" value="Zn(2)-C6 fungal-type DNA-binding domain"/>
    <property type="match status" value="1"/>
</dbReference>
<evidence type="ECO:0000313" key="4">
    <source>
        <dbReference type="EMBL" id="SCU77426.1"/>
    </source>
</evidence>
<dbReference type="PROSITE" id="PS00463">
    <property type="entry name" value="ZN2_CY6_FUNGAL_1"/>
    <property type="match status" value="1"/>
</dbReference>
<evidence type="ECO:0000256" key="1">
    <source>
        <dbReference type="ARBA" id="ARBA00004123"/>
    </source>
</evidence>
<dbReference type="GO" id="GO:0000976">
    <property type="term" value="F:transcription cis-regulatory region binding"/>
    <property type="evidence" value="ECO:0007669"/>
    <property type="project" value="TreeGrafter"/>
</dbReference>
<dbReference type="GO" id="GO:0045944">
    <property type="term" value="P:positive regulation of transcription by RNA polymerase II"/>
    <property type="evidence" value="ECO:0007669"/>
    <property type="project" value="TreeGrafter"/>
</dbReference>
<dbReference type="GO" id="GO:0005634">
    <property type="term" value="C:nucleus"/>
    <property type="evidence" value="ECO:0007669"/>
    <property type="project" value="UniProtKB-SubCell"/>
</dbReference>
<organism evidence="4 5">
    <name type="scientific">Lachancea nothofagi CBS 11611</name>
    <dbReference type="NCBI Taxonomy" id="1266666"/>
    <lineage>
        <taxon>Eukaryota</taxon>
        <taxon>Fungi</taxon>
        <taxon>Dikarya</taxon>
        <taxon>Ascomycota</taxon>
        <taxon>Saccharomycotina</taxon>
        <taxon>Saccharomycetes</taxon>
        <taxon>Saccharomycetales</taxon>
        <taxon>Saccharomycetaceae</taxon>
        <taxon>Lachancea</taxon>
    </lineage>
</organism>
<dbReference type="SMART" id="SM00066">
    <property type="entry name" value="GAL4"/>
    <property type="match status" value="1"/>
</dbReference>
<dbReference type="PANTHER" id="PTHR37534:SF43">
    <property type="entry name" value="FINGER DOMAIN PROTEIN, PUTATIVE (AFU_ORTHOLOGUE AFUA_1G01850)-RELATED"/>
    <property type="match status" value="1"/>
</dbReference>
<dbReference type="GO" id="GO:0000981">
    <property type="term" value="F:DNA-binding transcription factor activity, RNA polymerase II-specific"/>
    <property type="evidence" value="ECO:0007669"/>
    <property type="project" value="InterPro"/>
</dbReference>
<protein>
    <submittedName>
        <fullName evidence="4">LANO_0A00342g1_1</fullName>
    </submittedName>
</protein>
<keyword evidence="5" id="KW-1185">Reference proteome</keyword>
<dbReference type="InterPro" id="IPR001138">
    <property type="entry name" value="Zn2Cys6_DnaBD"/>
</dbReference>
<dbReference type="Pfam" id="PF11951">
    <property type="entry name" value="Fungal_trans_2"/>
    <property type="match status" value="1"/>
</dbReference>
<dbReference type="GO" id="GO:0008270">
    <property type="term" value="F:zinc ion binding"/>
    <property type="evidence" value="ECO:0007669"/>
    <property type="project" value="InterPro"/>
</dbReference>
<dbReference type="AlphaFoldDB" id="A0A1G4IM40"/>
<feature type="domain" description="Zn(2)-C6 fungal-type" evidence="3">
    <location>
        <begin position="12"/>
        <end position="43"/>
    </location>
</feature>
<dbReference type="InterPro" id="IPR036864">
    <property type="entry name" value="Zn2-C6_fun-type_DNA-bd_sf"/>
</dbReference>
<evidence type="ECO:0000259" key="3">
    <source>
        <dbReference type="PROSITE" id="PS50048"/>
    </source>
</evidence>
<dbReference type="SUPFAM" id="SSF57701">
    <property type="entry name" value="Zn2/Cys6 DNA-binding domain"/>
    <property type="match status" value="1"/>
</dbReference>
<gene>
    <name evidence="4" type="ORF">LANO_0A00342G</name>
</gene>
<dbReference type="InterPro" id="IPR021858">
    <property type="entry name" value="Fun_TF"/>
</dbReference>
<dbReference type="OrthoDB" id="5229455at2759"/>
<dbReference type="Proteomes" id="UP000189911">
    <property type="component" value="Chromosome A"/>
</dbReference>
<keyword evidence="2" id="KW-0539">Nucleus</keyword>
<evidence type="ECO:0000256" key="2">
    <source>
        <dbReference type="ARBA" id="ARBA00023242"/>
    </source>
</evidence>
<sequence>MSFNRKQRSRSGCNCCKKARIKCDETKPKCENCIRRGHDYCDYSIQLKWGKKPLKNSQKITKDLPDASFVDGILVMAKKRVKKSIKGVGANIESLPLESGRMLLAPSHVPNLGSSTLSNFVTSPALGLVCDNVSAIEDPDQERDTELADMVIGSLPRGSPLLVSDLLKDQVNFDHKYFNLNALRLAHPSPNILFNSVYYSELFGFYLRETSHLLVPTPHYEYRTNPFHTILPQMAMQSSTLMNLILAFGANHRKQIMDYQQGSHIAPLDITRRDESVANALLSQTFVQLFAHLTDIKQRRDNTTLATILMLAGFDIFFSDTRNKWRAHIFGARGLILDKLRTGHKSSFRVTSTATATDADTFLDHWFSYLNIIASLSSVKRNVAKESLRSLTYEFDYEERKSEIYERRLRWEDIDYLTGMETKVLSLLADIADLVDQKESLADLIELHPLLLKALDLDHNILTYLDESEVERDAIEKDVFDGRLRLTKLCSSTDSNYKTYKTLRAINMIFGLTGLLQLKRRVIGIPQGSPVIKDLLIRVTKLIEEWIPFNSSAESCITFCLFCCGCELVSRDLVSSRKIYMDHIEILLQNGMASAQQAKMVMEDCWKDKKSWWEILEERNLDLAFAI</sequence>
<dbReference type="CDD" id="cd00067">
    <property type="entry name" value="GAL4"/>
    <property type="match status" value="1"/>
</dbReference>
<proteinExistence type="predicted"/>
<dbReference type="PROSITE" id="PS50048">
    <property type="entry name" value="ZN2_CY6_FUNGAL_2"/>
    <property type="match status" value="1"/>
</dbReference>
<dbReference type="PANTHER" id="PTHR37534">
    <property type="entry name" value="TRANSCRIPTIONAL ACTIVATOR PROTEIN UGA3"/>
    <property type="match status" value="1"/>
</dbReference>
<evidence type="ECO:0000313" key="5">
    <source>
        <dbReference type="Proteomes" id="UP000189911"/>
    </source>
</evidence>
<name>A0A1G4IM40_9SACH</name>
<comment type="subcellular location">
    <subcellularLocation>
        <location evidence="1">Nucleus</location>
    </subcellularLocation>
</comment>
<dbReference type="Pfam" id="PF00172">
    <property type="entry name" value="Zn_clus"/>
    <property type="match status" value="1"/>
</dbReference>
<reference evidence="5" key="1">
    <citation type="submission" date="2016-03" db="EMBL/GenBank/DDBJ databases">
        <authorList>
            <person name="Devillers Hugo."/>
        </authorList>
    </citation>
    <scope>NUCLEOTIDE SEQUENCE [LARGE SCALE GENOMIC DNA]</scope>
</reference>
<dbReference type="EMBL" id="LT598449">
    <property type="protein sequence ID" value="SCU77426.1"/>
    <property type="molecule type" value="Genomic_DNA"/>
</dbReference>
<accession>A0A1G4IM40</accession>